<keyword evidence="2" id="KW-1133">Transmembrane helix</keyword>
<accession>A0A6P7GN44</accession>
<evidence type="ECO:0000313" key="5">
    <source>
        <dbReference type="RefSeq" id="XP_028146608.1"/>
    </source>
</evidence>
<keyword evidence="2" id="KW-0472">Membrane</keyword>
<dbReference type="EnsemblMetazoa" id="XM_050645394.1">
    <property type="protein sequence ID" value="XP_050501351.1"/>
    <property type="gene ID" value="LOC126881242"/>
</dbReference>
<gene>
    <name evidence="5" type="primary">LOC114340078</name>
</gene>
<reference evidence="3" key="2">
    <citation type="submission" date="2025-05" db="UniProtKB">
        <authorList>
            <consortium name="EnsemblMetazoa"/>
        </authorList>
    </citation>
    <scope>IDENTIFICATION</scope>
</reference>
<name>A0A6P7GN44_DIAVI</name>
<dbReference type="OrthoDB" id="7583985at2759"/>
<organism evidence="5">
    <name type="scientific">Diabrotica virgifera virgifera</name>
    <name type="common">western corn rootworm</name>
    <dbReference type="NCBI Taxonomy" id="50390"/>
    <lineage>
        <taxon>Eukaryota</taxon>
        <taxon>Metazoa</taxon>
        <taxon>Ecdysozoa</taxon>
        <taxon>Arthropoda</taxon>
        <taxon>Hexapoda</taxon>
        <taxon>Insecta</taxon>
        <taxon>Pterygota</taxon>
        <taxon>Neoptera</taxon>
        <taxon>Endopterygota</taxon>
        <taxon>Coleoptera</taxon>
        <taxon>Polyphaga</taxon>
        <taxon>Cucujiformia</taxon>
        <taxon>Chrysomeloidea</taxon>
        <taxon>Chrysomelidae</taxon>
        <taxon>Galerucinae</taxon>
        <taxon>Diabroticina</taxon>
        <taxon>Diabroticites</taxon>
        <taxon>Diabrotica</taxon>
    </lineage>
</organism>
<evidence type="ECO:0000256" key="1">
    <source>
        <dbReference type="SAM" id="MobiDB-lite"/>
    </source>
</evidence>
<feature type="transmembrane region" description="Helical" evidence="2">
    <location>
        <begin position="53"/>
        <end position="71"/>
    </location>
</feature>
<evidence type="ECO:0000313" key="3">
    <source>
        <dbReference type="EnsemblMetazoa" id="XP_050501351.1"/>
    </source>
</evidence>
<keyword evidence="4" id="KW-1185">Reference proteome</keyword>
<dbReference type="RefSeq" id="XP_028146608.1">
    <property type="nucleotide sequence ID" value="XM_028290807.1"/>
</dbReference>
<reference evidence="5" key="1">
    <citation type="submission" date="2025-04" db="UniProtKB">
        <authorList>
            <consortium name="RefSeq"/>
        </authorList>
    </citation>
    <scope>IDENTIFICATION</scope>
    <source>
        <tissue evidence="5">Whole insect</tissue>
    </source>
</reference>
<protein>
    <submittedName>
        <fullName evidence="5">Uncharacterized protein LOC114340078</fullName>
    </submittedName>
</protein>
<sequence>MKTWFQLVCSERKLKNFEMRRNVKVLVVLSAAWMFVVVFYLQNNRELKSLGIAYSHAVCIKYNLAAVLHRCRRNYNKVLRPNTSSQQRLRGAEVPPRPEDGNGDPSTDAKDK</sequence>
<proteinExistence type="predicted"/>
<dbReference type="InParanoid" id="A0A6P7GN44"/>
<keyword evidence="2" id="KW-0812">Transmembrane</keyword>
<evidence type="ECO:0000313" key="4">
    <source>
        <dbReference type="Proteomes" id="UP001652700"/>
    </source>
</evidence>
<dbReference type="AlphaFoldDB" id="A0A6P7GN44"/>
<feature type="region of interest" description="Disordered" evidence="1">
    <location>
        <begin position="79"/>
        <end position="112"/>
    </location>
</feature>
<dbReference type="Proteomes" id="UP001652700">
    <property type="component" value="Unplaced"/>
</dbReference>
<feature type="transmembrane region" description="Helical" evidence="2">
    <location>
        <begin position="21"/>
        <end position="41"/>
    </location>
</feature>
<evidence type="ECO:0000256" key="2">
    <source>
        <dbReference type="SAM" id="Phobius"/>
    </source>
</evidence>